<dbReference type="PANTHER" id="PTHR44757">
    <property type="entry name" value="DIGUANYLATE CYCLASE DGCP"/>
    <property type="match status" value="1"/>
</dbReference>
<organism evidence="5 6">
    <name type="scientific">Cellulomonas aerilata</name>
    <dbReference type="NCBI Taxonomy" id="515326"/>
    <lineage>
        <taxon>Bacteria</taxon>
        <taxon>Bacillati</taxon>
        <taxon>Actinomycetota</taxon>
        <taxon>Actinomycetes</taxon>
        <taxon>Micrococcales</taxon>
        <taxon>Cellulomonadaceae</taxon>
        <taxon>Cellulomonas</taxon>
    </lineage>
</organism>
<reference evidence="5 6" key="1">
    <citation type="submission" date="2019-07" db="EMBL/GenBank/DDBJ databases">
        <title>Whole genome shotgun sequence of Cellulomonas aerilata NBRC 106308.</title>
        <authorList>
            <person name="Hosoyama A."/>
            <person name="Uohara A."/>
            <person name="Ohji S."/>
            <person name="Ichikawa N."/>
        </authorList>
    </citation>
    <scope>NUCLEOTIDE SEQUENCE [LARGE SCALE GENOMIC DNA]</scope>
    <source>
        <strain evidence="5 6">NBRC 106308</strain>
    </source>
</reference>
<dbReference type="PANTHER" id="PTHR44757:SF2">
    <property type="entry name" value="BIOFILM ARCHITECTURE MAINTENANCE PROTEIN MBAA"/>
    <property type="match status" value="1"/>
</dbReference>
<keyword evidence="2" id="KW-0472">Membrane</keyword>
<feature type="transmembrane region" description="Helical" evidence="2">
    <location>
        <begin position="317"/>
        <end position="338"/>
    </location>
</feature>
<dbReference type="InterPro" id="IPR043128">
    <property type="entry name" value="Rev_trsase/Diguanyl_cyclase"/>
</dbReference>
<dbReference type="InterPro" id="IPR000160">
    <property type="entry name" value="GGDEF_dom"/>
</dbReference>
<dbReference type="EMBL" id="BJYY01000013">
    <property type="protein sequence ID" value="GEO33994.1"/>
    <property type="molecule type" value="Genomic_DNA"/>
</dbReference>
<keyword evidence="6" id="KW-1185">Reference proteome</keyword>
<dbReference type="SMART" id="SM00052">
    <property type="entry name" value="EAL"/>
    <property type="match status" value="1"/>
</dbReference>
<dbReference type="InterPro" id="IPR001633">
    <property type="entry name" value="EAL_dom"/>
</dbReference>
<gene>
    <name evidence="5" type="ORF">CAE01nite_17190</name>
</gene>
<feature type="domain" description="EAL" evidence="3">
    <location>
        <begin position="524"/>
        <end position="777"/>
    </location>
</feature>
<accession>A0A512DBY1</accession>
<proteinExistence type="predicted"/>
<feature type="transmembrane region" description="Helical" evidence="2">
    <location>
        <begin position="97"/>
        <end position="116"/>
    </location>
</feature>
<evidence type="ECO:0008006" key="7">
    <source>
        <dbReference type="Google" id="ProtNLM"/>
    </source>
</evidence>
<feature type="transmembrane region" description="Helical" evidence="2">
    <location>
        <begin position="160"/>
        <end position="181"/>
    </location>
</feature>
<dbReference type="AlphaFoldDB" id="A0A512DBY1"/>
<dbReference type="Gene3D" id="3.30.70.270">
    <property type="match status" value="1"/>
</dbReference>
<dbReference type="Proteomes" id="UP000321181">
    <property type="component" value="Unassembled WGS sequence"/>
</dbReference>
<dbReference type="CDD" id="cd01948">
    <property type="entry name" value="EAL"/>
    <property type="match status" value="1"/>
</dbReference>
<evidence type="ECO:0000259" key="3">
    <source>
        <dbReference type="PROSITE" id="PS50883"/>
    </source>
</evidence>
<keyword evidence="2" id="KW-0812">Transmembrane</keyword>
<dbReference type="NCBIfam" id="TIGR00254">
    <property type="entry name" value="GGDEF"/>
    <property type="match status" value="1"/>
</dbReference>
<dbReference type="SUPFAM" id="SSF141868">
    <property type="entry name" value="EAL domain-like"/>
    <property type="match status" value="1"/>
</dbReference>
<dbReference type="SUPFAM" id="SSF55073">
    <property type="entry name" value="Nucleotide cyclase"/>
    <property type="match status" value="1"/>
</dbReference>
<evidence type="ECO:0000313" key="6">
    <source>
        <dbReference type="Proteomes" id="UP000321181"/>
    </source>
</evidence>
<feature type="transmembrane region" description="Helical" evidence="2">
    <location>
        <begin position="136"/>
        <end position="153"/>
    </location>
</feature>
<feature type="compositionally biased region" description="Polar residues" evidence="1">
    <location>
        <begin position="797"/>
        <end position="808"/>
    </location>
</feature>
<comment type="caution">
    <text evidence="5">The sequence shown here is derived from an EMBL/GenBank/DDBJ whole genome shotgun (WGS) entry which is preliminary data.</text>
</comment>
<feature type="transmembrane region" description="Helical" evidence="2">
    <location>
        <begin position="32"/>
        <end position="51"/>
    </location>
</feature>
<evidence type="ECO:0000259" key="4">
    <source>
        <dbReference type="PROSITE" id="PS50887"/>
    </source>
</evidence>
<feature type="transmembrane region" description="Helical" evidence="2">
    <location>
        <begin position="63"/>
        <end position="85"/>
    </location>
</feature>
<sequence length="808" mass="86527">MLFSDRRSCAVTAERSAMSDERGRAVRPPSPAGVLALRSVLVAATSAYVVSVLPGVRPEGSSYLPWLDFGLTTLVMLLSAGLCAVRAVATPAERATWTWVVASIVVYLLGNAYYYLRLVDLPADLVPYPSLADAGWLGWYPFLAVGVLLLVRTRSRGAAPVLWLDGLTAGAGAAALAGALFLQPLLEVGDGGGALLVLTNLAYPVADLALLTVVTLVFHLNGWRPDRTWRWIGAAAITLMVGDSVYMLQLAAGTYTDGGLLDASWTVVCACLAMGAATPVPEAQATGARRPTPAVPAVFSLAGTAVLFSGATEQRALPLVVGVLGLLSVLLASMRLLLTVREARRLADAHREARTDELTGLPNRRELMHRLGSALADGQVDGTLSAVLLIDLDRFKEVNDTLGHHHGDQLLRAVAERLADVFRDGDTVARLGGDEFAVLLPDVADLDAARALGRRCDDALEDDFTIDGLHLHVDASVGLAVAPLHAQDVHGLMRAADVAMYEAKARPGEVVVYDPSSDLNTPHRLAMLGELRRAIQGDELVLHYQPKLELVDGRVTAVEALVRWQHPVRGLLPPADFVPAAETTGLIMPLTLRTLSLAIGDAVRWREAGHELQVAVNLSPRCLLEPGLPEQIRDMLAERGLPAHLLRLELTESTVMVDPVRSLAVLRELSALGVRLSIDDFGTGYSSMTYLKKMPVDELKIDRSFVMDMLASPDDEILVRSSIELAHNLGMSIVAEGVEDAETFDALSTLRCDVVQGYHLAYPMGAGAVLDWLEGRGVDARRAREAAPVTDGVPTPRTRSSAPTARAV</sequence>
<evidence type="ECO:0000256" key="2">
    <source>
        <dbReference type="SAM" id="Phobius"/>
    </source>
</evidence>
<feature type="transmembrane region" description="Helical" evidence="2">
    <location>
        <begin position="201"/>
        <end position="220"/>
    </location>
</feature>
<dbReference type="CDD" id="cd01949">
    <property type="entry name" value="GGDEF"/>
    <property type="match status" value="1"/>
</dbReference>
<dbReference type="InterPro" id="IPR029787">
    <property type="entry name" value="Nucleotide_cyclase"/>
</dbReference>
<feature type="transmembrane region" description="Helical" evidence="2">
    <location>
        <begin position="293"/>
        <end position="311"/>
    </location>
</feature>
<protein>
    <recommendedName>
        <fullName evidence="7">GGDEF-domain containing protein</fullName>
    </recommendedName>
</protein>
<dbReference type="Pfam" id="PF00563">
    <property type="entry name" value="EAL"/>
    <property type="match status" value="1"/>
</dbReference>
<evidence type="ECO:0000313" key="5">
    <source>
        <dbReference type="EMBL" id="GEO33994.1"/>
    </source>
</evidence>
<dbReference type="OrthoDB" id="23692at2"/>
<dbReference type="Pfam" id="PF00990">
    <property type="entry name" value="GGDEF"/>
    <property type="match status" value="1"/>
</dbReference>
<feature type="transmembrane region" description="Helical" evidence="2">
    <location>
        <begin position="232"/>
        <end position="251"/>
    </location>
</feature>
<evidence type="ECO:0000256" key="1">
    <source>
        <dbReference type="SAM" id="MobiDB-lite"/>
    </source>
</evidence>
<keyword evidence="2" id="KW-1133">Transmembrane helix</keyword>
<name>A0A512DBY1_9CELL</name>
<dbReference type="SMART" id="SM00267">
    <property type="entry name" value="GGDEF"/>
    <property type="match status" value="1"/>
</dbReference>
<feature type="region of interest" description="Disordered" evidence="1">
    <location>
        <begin position="783"/>
        <end position="808"/>
    </location>
</feature>
<dbReference type="InterPro" id="IPR035919">
    <property type="entry name" value="EAL_sf"/>
</dbReference>
<feature type="domain" description="GGDEF" evidence="4">
    <location>
        <begin position="383"/>
        <end position="515"/>
    </location>
</feature>
<dbReference type="PROSITE" id="PS50883">
    <property type="entry name" value="EAL"/>
    <property type="match status" value="1"/>
</dbReference>
<dbReference type="InterPro" id="IPR052155">
    <property type="entry name" value="Biofilm_reg_signaling"/>
</dbReference>
<dbReference type="Gene3D" id="3.20.20.450">
    <property type="entry name" value="EAL domain"/>
    <property type="match status" value="1"/>
</dbReference>
<dbReference type="PROSITE" id="PS50887">
    <property type="entry name" value="GGDEF"/>
    <property type="match status" value="1"/>
</dbReference>